<dbReference type="EMBL" id="JZWT02000006">
    <property type="protein sequence ID" value="MFB6490239.1"/>
    <property type="molecule type" value="Genomic_DNA"/>
</dbReference>
<dbReference type="Proteomes" id="UP000033636">
    <property type="component" value="Unassembled WGS sequence"/>
</dbReference>
<proteinExistence type="predicted"/>
<reference evidence="1" key="1">
    <citation type="submission" date="2024-07" db="EMBL/GenBank/DDBJ databases">
        <title>Metagenome and Metagenome-Assembled Genomes of Archaea from a hot spring from the geothermal field of Los Azufres, Mexico.</title>
        <authorList>
            <person name="Marin-Paredes R."/>
            <person name="Martinez-Romero E."/>
            <person name="Servin-Garciduenas L.E."/>
        </authorList>
    </citation>
    <scope>NUCLEOTIDE SEQUENCE</scope>
</reference>
<name>A0ACC6UZI8_9CREN</name>
<evidence type="ECO:0000313" key="2">
    <source>
        <dbReference type="Proteomes" id="UP000033636"/>
    </source>
</evidence>
<organism evidence="1 2">
    <name type="scientific">Thermoproteus sp. AZ2</name>
    <dbReference type="NCBI Taxonomy" id="1609232"/>
    <lineage>
        <taxon>Archaea</taxon>
        <taxon>Thermoproteota</taxon>
        <taxon>Thermoprotei</taxon>
        <taxon>Thermoproteales</taxon>
        <taxon>Thermoproteaceae</taxon>
        <taxon>Thermoproteus</taxon>
    </lineage>
</organism>
<accession>A0ACC6UZI8</accession>
<gene>
    <name evidence="1" type="ORF">TU35_003155</name>
</gene>
<evidence type="ECO:0000313" key="1">
    <source>
        <dbReference type="EMBL" id="MFB6490239.1"/>
    </source>
</evidence>
<sequence>MAVDAMLGWLARWLRILGVDAPPVGESDEELLSTPCLLVTRDRELFRRRKGPALLLLTDDHAAWLSAVINALGITPFRESRCPKCNALLYRVDCEEAERAVGHRVASAVCWRCPNCGSYYWLGSHWRGILSTVQRALERGDRCEVE</sequence>
<protein>
    <submittedName>
        <fullName evidence="1">Mut7-C RNAse domain-containing protein</fullName>
    </submittedName>
</protein>
<comment type="caution">
    <text evidence="1">The sequence shown here is derived from an EMBL/GenBank/DDBJ whole genome shotgun (WGS) entry which is preliminary data.</text>
</comment>